<feature type="chain" id="PRO_5041271008" evidence="2">
    <location>
        <begin position="18"/>
        <end position="152"/>
    </location>
</feature>
<accession>A0AA36DHC7</accession>
<dbReference type="PANTHER" id="PTHR36939">
    <property type="entry name" value="PROTEIN CBG03389"/>
    <property type="match status" value="1"/>
</dbReference>
<feature type="transmembrane region" description="Helical" evidence="1">
    <location>
        <begin position="129"/>
        <end position="151"/>
    </location>
</feature>
<organism evidence="3 4">
    <name type="scientific">Mesorhabditis spiculigera</name>
    <dbReference type="NCBI Taxonomy" id="96644"/>
    <lineage>
        <taxon>Eukaryota</taxon>
        <taxon>Metazoa</taxon>
        <taxon>Ecdysozoa</taxon>
        <taxon>Nematoda</taxon>
        <taxon>Chromadorea</taxon>
        <taxon>Rhabditida</taxon>
        <taxon>Rhabditina</taxon>
        <taxon>Rhabditomorpha</taxon>
        <taxon>Rhabditoidea</taxon>
        <taxon>Rhabditidae</taxon>
        <taxon>Mesorhabditinae</taxon>
        <taxon>Mesorhabditis</taxon>
    </lineage>
</organism>
<dbReference type="EMBL" id="CATQJA010002709">
    <property type="protein sequence ID" value="CAJ0587162.1"/>
    <property type="molecule type" value="Genomic_DNA"/>
</dbReference>
<gene>
    <name evidence="3" type="ORF">MSPICULIGERA_LOCUS25139</name>
</gene>
<evidence type="ECO:0000256" key="1">
    <source>
        <dbReference type="SAM" id="Phobius"/>
    </source>
</evidence>
<proteinExistence type="predicted"/>
<keyword evidence="1" id="KW-0812">Transmembrane</keyword>
<feature type="non-terminal residue" evidence="3">
    <location>
        <position position="1"/>
    </location>
</feature>
<dbReference type="AlphaFoldDB" id="A0AA36DHC7"/>
<dbReference type="PANTHER" id="PTHR36939:SF1">
    <property type="entry name" value="UPAR_LY6 DOMAIN-CONTAINING PROTEIN"/>
    <property type="match status" value="1"/>
</dbReference>
<keyword evidence="1" id="KW-0472">Membrane</keyword>
<feature type="signal peptide" evidence="2">
    <location>
        <begin position="1"/>
        <end position="17"/>
    </location>
</feature>
<keyword evidence="2" id="KW-0732">Signal</keyword>
<comment type="caution">
    <text evidence="3">The sequence shown here is derived from an EMBL/GenBank/DDBJ whole genome shotgun (WGS) entry which is preliminary data.</text>
</comment>
<evidence type="ECO:0000313" key="3">
    <source>
        <dbReference type="EMBL" id="CAJ0587162.1"/>
    </source>
</evidence>
<reference evidence="3" key="1">
    <citation type="submission" date="2023-06" db="EMBL/GenBank/DDBJ databases">
        <authorList>
            <person name="Delattre M."/>
        </authorList>
    </citation>
    <scope>NUCLEOTIDE SEQUENCE</scope>
    <source>
        <strain evidence="3">AF72</strain>
    </source>
</reference>
<sequence length="152" mass="15882">MALFWVLLAITGSVTSALQCHQCAGSDAVGSLLQKALTNFNITLGQSSGDCKSETGDNMCTGTACQKSVVAYKVSYSGISYTYETYVKGCSANATQKVGQCTDVATDATGGYTKTSSVCLCDDKDFCNGASMLSTIAAPILFLVFTLPFVLQ</sequence>
<protein>
    <submittedName>
        <fullName evidence="3">Uncharacterized protein</fullName>
    </submittedName>
</protein>
<dbReference type="Proteomes" id="UP001177023">
    <property type="component" value="Unassembled WGS sequence"/>
</dbReference>
<keyword evidence="4" id="KW-1185">Reference proteome</keyword>
<evidence type="ECO:0000313" key="4">
    <source>
        <dbReference type="Proteomes" id="UP001177023"/>
    </source>
</evidence>
<evidence type="ECO:0000256" key="2">
    <source>
        <dbReference type="SAM" id="SignalP"/>
    </source>
</evidence>
<name>A0AA36DHC7_9BILA</name>
<keyword evidence="1" id="KW-1133">Transmembrane helix</keyword>